<dbReference type="AlphaFoldDB" id="A0A7W5C7V7"/>
<reference evidence="1 2" key="1">
    <citation type="submission" date="2020-08" db="EMBL/GenBank/DDBJ databases">
        <title>Genomic Encyclopedia of Type Strains, Phase III (KMG-III): the genomes of soil and plant-associated and newly described type strains.</title>
        <authorList>
            <person name="Whitman W."/>
        </authorList>
    </citation>
    <scope>NUCLEOTIDE SEQUENCE [LARGE SCALE GENOMIC DNA]</scope>
    <source>
        <strain evidence="1 2">CECT 8234</strain>
    </source>
</reference>
<dbReference type="EMBL" id="JACHXW010000004">
    <property type="protein sequence ID" value="MBB3151699.1"/>
    <property type="molecule type" value="Genomic_DNA"/>
</dbReference>
<comment type="caution">
    <text evidence="1">The sequence shown here is derived from an EMBL/GenBank/DDBJ whole genome shotgun (WGS) entry which is preliminary data.</text>
</comment>
<proteinExistence type="predicted"/>
<evidence type="ECO:0008006" key="3">
    <source>
        <dbReference type="Google" id="ProtNLM"/>
    </source>
</evidence>
<name>A0A7W5C7V7_9BACL</name>
<dbReference type="Proteomes" id="UP000518605">
    <property type="component" value="Unassembled WGS sequence"/>
</dbReference>
<keyword evidence="2" id="KW-1185">Reference proteome</keyword>
<sequence length="46" mass="5464">MISYEIKKLKLDDCDKCSNIWDMENNPKMAKMFYDELASGNRITFI</sequence>
<organism evidence="1 2">
    <name type="scientific">Paenibacillus endophyticus</name>
    <dbReference type="NCBI Taxonomy" id="1294268"/>
    <lineage>
        <taxon>Bacteria</taxon>
        <taxon>Bacillati</taxon>
        <taxon>Bacillota</taxon>
        <taxon>Bacilli</taxon>
        <taxon>Bacillales</taxon>
        <taxon>Paenibacillaceae</taxon>
        <taxon>Paenibacillus</taxon>
    </lineage>
</organism>
<evidence type="ECO:0000313" key="2">
    <source>
        <dbReference type="Proteomes" id="UP000518605"/>
    </source>
</evidence>
<protein>
    <recommendedName>
        <fullName evidence="3">GNAT family N-acetyltransferase</fullName>
    </recommendedName>
</protein>
<accession>A0A7W5C7V7</accession>
<gene>
    <name evidence="1" type="ORF">FHS16_001745</name>
</gene>
<evidence type="ECO:0000313" key="1">
    <source>
        <dbReference type="EMBL" id="MBB3151699.1"/>
    </source>
</evidence>